<accession>A0A9X2KJ59</accession>
<evidence type="ECO:0000313" key="2">
    <source>
        <dbReference type="EMBL" id="MCP3426775.1"/>
    </source>
</evidence>
<keyword evidence="3" id="KW-1185">Reference proteome</keyword>
<name>A0A9X2KJ59_9MICC</name>
<reference evidence="2" key="1">
    <citation type="submission" date="2022-06" db="EMBL/GenBank/DDBJ databases">
        <title>Rothia sp. isolated from sandalwood seedling.</title>
        <authorList>
            <person name="Tuikhar N."/>
            <person name="Kirdat K."/>
            <person name="Thorat V."/>
            <person name="Swetha P."/>
            <person name="Padma S."/>
            <person name="Sundararaj R."/>
            <person name="Yadav A."/>
        </authorList>
    </citation>
    <scope>NUCLEOTIDE SEQUENCE</scope>
    <source>
        <strain evidence="2">AR01</strain>
    </source>
</reference>
<comment type="caution">
    <text evidence="2">The sequence shown here is derived from an EMBL/GenBank/DDBJ whole genome shotgun (WGS) entry which is preliminary data.</text>
</comment>
<sequence length="51" mass="5178">MSDQSKLEKNASEEEPGQGETTDEASASRKDGGKGSDSGRSEQESSGGSGD</sequence>
<evidence type="ECO:0000313" key="3">
    <source>
        <dbReference type="Proteomes" id="UP001139502"/>
    </source>
</evidence>
<protein>
    <submittedName>
        <fullName evidence="2">Uncharacterized protein</fullName>
    </submittedName>
</protein>
<dbReference type="AlphaFoldDB" id="A0A9X2KJ59"/>
<feature type="compositionally biased region" description="Acidic residues" evidence="1">
    <location>
        <begin position="13"/>
        <end position="23"/>
    </location>
</feature>
<dbReference type="RefSeq" id="WP_254167908.1">
    <property type="nucleotide sequence ID" value="NZ_JANAFB010000036.1"/>
</dbReference>
<dbReference type="EMBL" id="JANAFB010000036">
    <property type="protein sequence ID" value="MCP3426775.1"/>
    <property type="molecule type" value="Genomic_DNA"/>
</dbReference>
<gene>
    <name evidence="2" type="ORF">NBM05_12370</name>
</gene>
<proteinExistence type="predicted"/>
<organism evidence="2 3">
    <name type="scientific">Rothia santali</name>
    <dbReference type="NCBI Taxonomy" id="2949643"/>
    <lineage>
        <taxon>Bacteria</taxon>
        <taxon>Bacillati</taxon>
        <taxon>Actinomycetota</taxon>
        <taxon>Actinomycetes</taxon>
        <taxon>Micrococcales</taxon>
        <taxon>Micrococcaceae</taxon>
        <taxon>Rothia</taxon>
    </lineage>
</organism>
<feature type="compositionally biased region" description="Basic and acidic residues" evidence="1">
    <location>
        <begin position="26"/>
        <end position="43"/>
    </location>
</feature>
<feature type="region of interest" description="Disordered" evidence="1">
    <location>
        <begin position="1"/>
        <end position="51"/>
    </location>
</feature>
<evidence type="ECO:0000256" key="1">
    <source>
        <dbReference type="SAM" id="MobiDB-lite"/>
    </source>
</evidence>
<dbReference type="Proteomes" id="UP001139502">
    <property type="component" value="Unassembled WGS sequence"/>
</dbReference>
<feature type="compositionally biased region" description="Basic and acidic residues" evidence="1">
    <location>
        <begin position="1"/>
        <end position="12"/>
    </location>
</feature>